<evidence type="ECO:0000256" key="2">
    <source>
        <dbReference type="ARBA" id="ARBA00008276"/>
    </source>
</evidence>
<evidence type="ECO:0000313" key="15">
    <source>
        <dbReference type="Proteomes" id="UP000184185"/>
    </source>
</evidence>
<dbReference type="EC" id="6.3.2.17" evidence="3"/>
<dbReference type="InterPro" id="IPR036565">
    <property type="entry name" value="Mur-like_cat_sf"/>
</dbReference>
<dbReference type="Gene3D" id="3.40.1190.10">
    <property type="entry name" value="Mur-like, catalytic domain"/>
    <property type="match status" value="1"/>
</dbReference>
<protein>
    <recommendedName>
        <fullName evidence="3">tetrahydrofolate synthase</fullName>
        <ecNumber evidence="3">6.3.2.17</ecNumber>
    </recommendedName>
    <alternativeName>
        <fullName evidence="9">Tetrahydrofolylpolyglutamate synthase</fullName>
    </alternativeName>
</protein>
<dbReference type="GO" id="GO:0005737">
    <property type="term" value="C:cytoplasm"/>
    <property type="evidence" value="ECO:0007669"/>
    <property type="project" value="TreeGrafter"/>
</dbReference>
<keyword evidence="4 11" id="KW-0436">Ligase</keyword>
<evidence type="ECO:0000256" key="6">
    <source>
        <dbReference type="ARBA" id="ARBA00022741"/>
    </source>
</evidence>
<dbReference type="GO" id="GO:0004326">
    <property type="term" value="F:tetrahydrofolylpolyglutamate synthase activity"/>
    <property type="evidence" value="ECO:0007669"/>
    <property type="project" value="UniProtKB-EC"/>
</dbReference>
<evidence type="ECO:0000256" key="11">
    <source>
        <dbReference type="PIRNR" id="PIRNR001563"/>
    </source>
</evidence>
<dbReference type="RefSeq" id="WP_072911937.1">
    <property type="nucleotide sequence ID" value="NZ_FQYQ01000002.1"/>
</dbReference>
<dbReference type="InterPro" id="IPR036615">
    <property type="entry name" value="Mur_ligase_C_dom_sf"/>
</dbReference>
<dbReference type="InterPro" id="IPR004101">
    <property type="entry name" value="Mur_ligase_C"/>
</dbReference>
<evidence type="ECO:0000256" key="5">
    <source>
        <dbReference type="ARBA" id="ARBA00022723"/>
    </source>
</evidence>
<dbReference type="PANTHER" id="PTHR11136">
    <property type="entry name" value="FOLYLPOLYGLUTAMATE SYNTHASE-RELATED"/>
    <property type="match status" value="1"/>
</dbReference>
<evidence type="ECO:0000256" key="4">
    <source>
        <dbReference type="ARBA" id="ARBA00022598"/>
    </source>
</evidence>
<dbReference type="Pfam" id="PF02875">
    <property type="entry name" value="Mur_ligase_C"/>
    <property type="match status" value="1"/>
</dbReference>
<keyword evidence="7 11" id="KW-0067">ATP-binding</keyword>
<dbReference type="NCBIfam" id="TIGR01499">
    <property type="entry name" value="folC"/>
    <property type="match status" value="1"/>
</dbReference>
<comment type="catalytic activity">
    <reaction evidence="10">
        <text>(6S)-5,6,7,8-tetrahydrofolyl-(gamma-L-Glu)(n) + L-glutamate + ATP = (6S)-5,6,7,8-tetrahydrofolyl-(gamma-L-Glu)(n+1) + ADP + phosphate + H(+)</text>
        <dbReference type="Rhea" id="RHEA:10580"/>
        <dbReference type="Rhea" id="RHEA-COMP:14738"/>
        <dbReference type="Rhea" id="RHEA-COMP:14740"/>
        <dbReference type="ChEBI" id="CHEBI:15378"/>
        <dbReference type="ChEBI" id="CHEBI:29985"/>
        <dbReference type="ChEBI" id="CHEBI:30616"/>
        <dbReference type="ChEBI" id="CHEBI:43474"/>
        <dbReference type="ChEBI" id="CHEBI:141005"/>
        <dbReference type="ChEBI" id="CHEBI:456216"/>
        <dbReference type="EC" id="6.3.2.17"/>
    </reaction>
</comment>
<evidence type="ECO:0000256" key="7">
    <source>
        <dbReference type="ARBA" id="ARBA00022840"/>
    </source>
</evidence>
<dbReference type="AlphaFoldDB" id="A0A1M6B9S5"/>
<dbReference type="Pfam" id="PF08245">
    <property type="entry name" value="Mur_ligase_M"/>
    <property type="match status" value="1"/>
</dbReference>
<dbReference type="Proteomes" id="UP000184185">
    <property type="component" value="Unassembled WGS sequence"/>
</dbReference>
<dbReference type="SUPFAM" id="SSF53623">
    <property type="entry name" value="MurD-like peptide ligases, catalytic domain"/>
    <property type="match status" value="1"/>
</dbReference>
<keyword evidence="6 11" id="KW-0547">Nucleotide-binding</keyword>
<dbReference type="STRING" id="185007.SAMN02910350_00854"/>
<evidence type="ECO:0000256" key="9">
    <source>
        <dbReference type="ARBA" id="ARBA00030592"/>
    </source>
</evidence>
<evidence type="ECO:0000256" key="1">
    <source>
        <dbReference type="ARBA" id="ARBA00001946"/>
    </source>
</evidence>
<evidence type="ECO:0000259" key="13">
    <source>
        <dbReference type="Pfam" id="PF08245"/>
    </source>
</evidence>
<evidence type="ECO:0000256" key="3">
    <source>
        <dbReference type="ARBA" id="ARBA00013025"/>
    </source>
</evidence>
<comment type="cofactor">
    <cofactor evidence="1">
        <name>Mg(2+)</name>
        <dbReference type="ChEBI" id="CHEBI:18420"/>
    </cofactor>
</comment>
<evidence type="ECO:0000256" key="10">
    <source>
        <dbReference type="ARBA" id="ARBA00047493"/>
    </source>
</evidence>
<dbReference type="Gene3D" id="3.90.190.20">
    <property type="entry name" value="Mur ligase, C-terminal domain"/>
    <property type="match status" value="1"/>
</dbReference>
<comment type="similarity">
    <text evidence="2 11">Belongs to the folylpolyglutamate synthase family.</text>
</comment>
<reference evidence="14 15" key="1">
    <citation type="submission" date="2016-11" db="EMBL/GenBank/DDBJ databases">
        <authorList>
            <person name="Jaros S."/>
            <person name="Januszkiewicz K."/>
            <person name="Wedrychowicz H."/>
        </authorList>
    </citation>
    <scope>NUCLEOTIDE SEQUENCE [LARGE SCALE GENOMIC DNA]</scope>
    <source>
        <strain evidence="14 15">DSM 14809</strain>
    </source>
</reference>
<dbReference type="EMBL" id="FQYQ01000002">
    <property type="protein sequence ID" value="SHI45491.1"/>
    <property type="molecule type" value="Genomic_DNA"/>
</dbReference>
<dbReference type="InterPro" id="IPR001645">
    <property type="entry name" value="Folylpolyglutamate_synth"/>
</dbReference>
<feature type="domain" description="Mur ligase C-terminal" evidence="12">
    <location>
        <begin position="304"/>
        <end position="399"/>
    </location>
</feature>
<dbReference type="SUPFAM" id="SSF53244">
    <property type="entry name" value="MurD-like peptide ligases, peptide-binding domain"/>
    <property type="match status" value="1"/>
</dbReference>
<keyword evidence="15" id="KW-1185">Reference proteome</keyword>
<dbReference type="GO" id="GO:0005524">
    <property type="term" value="F:ATP binding"/>
    <property type="evidence" value="ECO:0007669"/>
    <property type="project" value="UniProtKB-KW"/>
</dbReference>
<dbReference type="PIRSF" id="PIRSF001563">
    <property type="entry name" value="Folylpolyglu_synth"/>
    <property type="match status" value="1"/>
</dbReference>
<dbReference type="PANTHER" id="PTHR11136:SF0">
    <property type="entry name" value="DIHYDROFOLATE SYNTHETASE-RELATED"/>
    <property type="match status" value="1"/>
</dbReference>
<accession>A0A1M6B9S5</accession>
<dbReference type="GO" id="GO:0008841">
    <property type="term" value="F:dihydrofolate synthase activity"/>
    <property type="evidence" value="ECO:0007669"/>
    <property type="project" value="TreeGrafter"/>
</dbReference>
<dbReference type="GO" id="GO:0046872">
    <property type="term" value="F:metal ion binding"/>
    <property type="evidence" value="ECO:0007669"/>
    <property type="project" value="UniProtKB-KW"/>
</dbReference>
<keyword evidence="5" id="KW-0479">Metal-binding</keyword>
<proteinExistence type="inferred from homology"/>
<dbReference type="OrthoDB" id="9809356at2"/>
<feature type="domain" description="Mur ligase central" evidence="13">
    <location>
        <begin position="57"/>
        <end position="276"/>
    </location>
</feature>
<gene>
    <name evidence="14" type="ORF">SAMN02745725_00386</name>
</gene>
<evidence type="ECO:0000256" key="8">
    <source>
        <dbReference type="ARBA" id="ARBA00022842"/>
    </source>
</evidence>
<evidence type="ECO:0000313" key="14">
    <source>
        <dbReference type="EMBL" id="SHI45491.1"/>
    </source>
</evidence>
<evidence type="ECO:0000259" key="12">
    <source>
        <dbReference type="Pfam" id="PF02875"/>
    </source>
</evidence>
<dbReference type="InterPro" id="IPR013221">
    <property type="entry name" value="Mur_ligase_cen"/>
</dbReference>
<name>A0A1M6B9S5_PSEXY</name>
<sequence length="430" mass="47652">MREYSYEEAIEFFKNLPHFVPPVNNCGGTKSLFSLDAENALLEKLDNPHMDLKYIHVAGTNGKGSTSAFIATILKEANYKVGCFTSPFLFAYNEMYKVNGQDISNEEFARIFSIVKPYYDQLASDGIYPSEYEILTVMSFLYFKDMDCDIVVMEVSMGGRVDTTNVIPAPLVSVITPISFDHMSILGNTLTEIATEKAGIIKTGTIVVSAKQEPEVVEVLAQVCKEKNVELHFASEPVVVSRNLKGQEFMVAEFGSRLSTQLLGTYQVKNAALAMKTVEQLKRQGFIISDEALRTGLNNTNWFGRFSVIKNNPPVIVDGGHNRQGAAVLADSLRTYFPEKKITFVLGILKDKEVEIMLDELLPLAKEVFTVEVPNPRTMSADELAERIILRGVKAQAFTGDDVLELESDADVICMAGSLYLFSSLFSADS</sequence>
<keyword evidence="8" id="KW-0460">Magnesium</keyword>
<organism evidence="14 15">
    <name type="scientific">Pseudobutyrivibrio xylanivorans DSM 14809</name>
    <dbReference type="NCBI Taxonomy" id="1123012"/>
    <lineage>
        <taxon>Bacteria</taxon>
        <taxon>Bacillati</taxon>
        <taxon>Bacillota</taxon>
        <taxon>Clostridia</taxon>
        <taxon>Lachnospirales</taxon>
        <taxon>Lachnospiraceae</taxon>
        <taxon>Pseudobutyrivibrio</taxon>
    </lineage>
</organism>
<dbReference type="FunFam" id="3.40.1190.10:FF:000011">
    <property type="entry name" value="Folylpolyglutamate synthase/dihydrofolate synthase"/>
    <property type="match status" value="1"/>
</dbReference>